<dbReference type="InterPro" id="IPR053784">
    <property type="entry name" value="Choice_anch_U_dom"/>
</dbReference>
<dbReference type="AlphaFoldDB" id="A0A3B0ZKI8"/>
<proteinExistence type="predicted"/>
<feature type="non-terminal residue" evidence="2">
    <location>
        <position position="1"/>
    </location>
</feature>
<evidence type="ECO:0000313" key="2">
    <source>
        <dbReference type="EMBL" id="VAW87817.1"/>
    </source>
</evidence>
<evidence type="ECO:0000256" key="1">
    <source>
        <dbReference type="SAM" id="MobiDB-lite"/>
    </source>
</evidence>
<reference evidence="2" key="1">
    <citation type="submission" date="2018-06" db="EMBL/GenBank/DDBJ databases">
        <authorList>
            <person name="Zhirakovskaya E."/>
        </authorList>
    </citation>
    <scope>NUCLEOTIDE SEQUENCE</scope>
</reference>
<dbReference type="EMBL" id="UOFQ01000077">
    <property type="protein sequence ID" value="VAW87817.1"/>
    <property type="molecule type" value="Genomic_DNA"/>
</dbReference>
<feature type="region of interest" description="Disordered" evidence="1">
    <location>
        <begin position="108"/>
        <end position="141"/>
    </location>
</feature>
<gene>
    <name evidence="2" type="ORF">MNBD_GAMMA17-550</name>
</gene>
<evidence type="ECO:0008006" key="3">
    <source>
        <dbReference type="Google" id="ProtNLM"/>
    </source>
</evidence>
<sequence>LSDADFAFPLGAMFFKVTDIPAGTTSVVVTLELPDGLDIAPDAVVRKMNRFDTWMTLSNVTSPDLSSAIFIPAAGPLPATVTLTLVDNDVFDLDRRIGSISDPVAVGVSTGATLDPEPEPEPEPATPNPSPAVGTDVAEGGGGGGTAGLGCLSGLLLLGLWRRRFNALQH</sequence>
<name>A0A3B0ZKI8_9ZZZZ</name>
<accession>A0A3B0ZKI8</accession>
<protein>
    <recommendedName>
        <fullName evidence="3">GlyGly-CTERM sorting domain-containing protein</fullName>
    </recommendedName>
</protein>
<dbReference type="NCBIfam" id="NF041766">
    <property type="entry name" value="choice_anch_U"/>
    <property type="match status" value="1"/>
</dbReference>
<organism evidence="2">
    <name type="scientific">hydrothermal vent metagenome</name>
    <dbReference type="NCBI Taxonomy" id="652676"/>
    <lineage>
        <taxon>unclassified sequences</taxon>
        <taxon>metagenomes</taxon>
        <taxon>ecological metagenomes</taxon>
    </lineage>
</organism>